<keyword evidence="3" id="KW-1185">Reference proteome</keyword>
<dbReference type="EMBL" id="KN837164">
    <property type="protein sequence ID" value="KIJ37980.1"/>
    <property type="molecule type" value="Genomic_DNA"/>
</dbReference>
<evidence type="ECO:0000313" key="1">
    <source>
        <dbReference type="EMBL" id="KIJ35873.1"/>
    </source>
</evidence>
<feature type="non-terminal residue" evidence="2">
    <location>
        <position position="107"/>
    </location>
</feature>
<dbReference type="OrthoDB" id="3256444at2759"/>
<dbReference type="AlphaFoldDB" id="A0A0C9VJX4"/>
<evidence type="ECO:0000313" key="3">
    <source>
        <dbReference type="Proteomes" id="UP000054279"/>
    </source>
</evidence>
<organism evidence="2 3">
    <name type="scientific">Sphaerobolus stellatus (strain SS14)</name>
    <dbReference type="NCBI Taxonomy" id="990650"/>
    <lineage>
        <taxon>Eukaryota</taxon>
        <taxon>Fungi</taxon>
        <taxon>Dikarya</taxon>
        <taxon>Basidiomycota</taxon>
        <taxon>Agaricomycotina</taxon>
        <taxon>Agaricomycetes</taxon>
        <taxon>Phallomycetidae</taxon>
        <taxon>Geastrales</taxon>
        <taxon>Sphaerobolaceae</taxon>
        <taxon>Sphaerobolus</taxon>
    </lineage>
</organism>
<dbReference type="EMBL" id="KN837184">
    <property type="protein sequence ID" value="KIJ35873.1"/>
    <property type="molecule type" value="Genomic_DNA"/>
</dbReference>
<accession>A0A0C9VJX4</accession>
<evidence type="ECO:0000313" key="2">
    <source>
        <dbReference type="EMBL" id="KIJ37980.1"/>
    </source>
</evidence>
<reference evidence="2 3" key="1">
    <citation type="submission" date="2014-06" db="EMBL/GenBank/DDBJ databases">
        <title>Evolutionary Origins and Diversification of the Mycorrhizal Mutualists.</title>
        <authorList>
            <consortium name="DOE Joint Genome Institute"/>
            <consortium name="Mycorrhizal Genomics Consortium"/>
            <person name="Kohler A."/>
            <person name="Kuo A."/>
            <person name="Nagy L.G."/>
            <person name="Floudas D."/>
            <person name="Copeland A."/>
            <person name="Barry K.W."/>
            <person name="Cichocki N."/>
            <person name="Veneault-Fourrey C."/>
            <person name="LaButti K."/>
            <person name="Lindquist E.A."/>
            <person name="Lipzen A."/>
            <person name="Lundell T."/>
            <person name="Morin E."/>
            <person name="Murat C."/>
            <person name="Riley R."/>
            <person name="Ohm R."/>
            <person name="Sun H."/>
            <person name="Tunlid A."/>
            <person name="Henrissat B."/>
            <person name="Grigoriev I.V."/>
            <person name="Hibbett D.S."/>
            <person name="Martin F."/>
        </authorList>
    </citation>
    <scope>NUCLEOTIDE SEQUENCE [LARGE SCALE GENOMIC DNA]</scope>
    <source>
        <strain evidence="2 3">SS14</strain>
    </source>
</reference>
<dbReference type="HOGENOM" id="CLU_161754_0_0_1"/>
<gene>
    <name evidence="1" type="ORF">M422DRAFT_84097</name>
    <name evidence="2" type="ORF">M422DRAFT_84981</name>
</gene>
<name>A0A0C9VJX4_SPHS4</name>
<protein>
    <submittedName>
        <fullName evidence="2">Unplaced genomic scaffold SPHSTscaffold_89, whole genome shotgun sequence</fullName>
    </submittedName>
</protein>
<dbReference type="Proteomes" id="UP000054279">
    <property type="component" value="Unassembled WGS sequence"/>
</dbReference>
<sequence>TLRRHLQSMHKGSYLTWVKNTPGAVNKLPNFLAQQRKEVAEKLQQSRLTEHFEKAEPQEHAIPYSDERFKEAAIEWLIATDQPIQALDHPKFHEMIDLASQAKNGVK</sequence>
<proteinExistence type="predicted"/>
<feature type="non-terminal residue" evidence="2">
    <location>
        <position position="1"/>
    </location>
</feature>